<evidence type="ECO:0000313" key="6">
    <source>
        <dbReference type="EMBL" id="RGR75227.1"/>
    </source>
</evidence>
<dbReference type="SUPFAM" id="SSF52151">
    <property type="entry name" value="FabD/lysophospholipase-like"/>
    <property type="match status" value="1"/>
</dbReference>
<evidence type="ECO:0000313" key="7">
    <source>
        <dbReference type="Proteomes" id="UP000284178"/>
    </source>
</evidence>
<evidence type="ECO:0000256" key="2">
    <source>
        <dbReference type="ARBA" id="ARBA00022963"/>
    </source>
</evidence>
<feature type="domain" description="PNPLA" evidence="5">
    <location>
        <begin position="8"/>
        <end position="174"/>
    </location>
</feature>
<feature type="short sequence motif" description="DGA/G" evidence="4">
    <location>
        <begin position="161"/>
        <end position="163"/>
    </location>
</feature>
<accession>A0A412G3S8</accession>
<comment type="caution">
    <text evidence="6">The sequence shown here is derived from an EMBL/GenBank/DDBJ whole genome shotgun (WGS) entry which is preliminary data.</text>
</comment>
<sequence>MEETKIGLVLEGGGMRGVYTAGVLDAFLDAGLEFDGTLGVSAGSCHAASFLSKQRGRAYRVNVSYLNDWRYCSVRSWLTTGDFFGVKMLYDTIPNQLDLYDHAAFAQRRGWFRAVVTNLASGEAEYPLIEDLHRDIRWLQASSSLPLLSRTVEIEGQEYLDGGISDSIPVKEAMRLGCEKNVIVLTQCAEYRKKPNELMPLIRTKYRRYPKLIEQMATRHLRYNETLEEIEALKAQGKVLVIQPQKPVVIGRLEKDRSELHALYRAGVEDGAAQAEALREFMQR</sequence>
<dbReference type="PANTHER" id="PTHR14226:SF25">
    <property type="entry name" value="PHOSPHOESTERASE"/>
    <property type="match status" value="1"/>
</dbReference>
<dbReference type="InterPro" id="IPR002641">
    <property type="entry name" value="PNPLA_dom"/>
</dbReference>
<dbReference type="EMBL" id="QRUP01000005">
    <property type="protein sequence ID" value="RGR75227.1"/>
    <property type="molecule type" value="Genomic_DNA"/>
</dbReference>
<dbReference type="Pfam" id="PF01734">
    <property type="entry name" value="Patatin"/>
    <property type="match status" value="1"/>
</dbReference>
<dbReference type="InterPro" id="IPR045943">
    <property type="entry name" value="DUF6363"/>
</dbReference>
<keyword evidence="2 4" id="KW-0442">Lipid degradation</keyword>
<evidence type="ECO:0000256" key="1">
    <source>
        <dbReference type="ARBA" id="ARBA00022801"/>
    </source>
</evidence>
<feature type="short sequence motif" description="GXSXG" evidence="4">
    <location>
        <begin position="39"/>
        <end position="43"/>
    </location>
</feature>
<keyword evidence="3 4" id="KW-0443">Lipid metabolism</keyword>
<evidence type="ECO:0000259" key="5">
    <source>
        <dbReference type="PROSITE" id="PS51635"/>
    </source>
</evidence>
<feature type="active site" description="Nucleophile" evidence="4">
    <location>
        <position position="41"/>
    </location>
</feature>
<dbReference type="PANTHER" id="PTHR14226">
    <property type="entry name" value="NEUROPATHY TARGET ESTERASE/SWISS CHEESE D.MELANOGASTER"/>
    <property type="match status" value="1"/>
</dbReference>
<evidence type="ECO:0000256" key="4">
    <source>
        <dbReference type="PROSITE-ProRule" id="PRU01161"/>
    </source>
</evidence>
<protein>
    <submittedName>
        <fullName evidence="6">Patatin family protein</fullName>
    </submittedName>
</protein>
<dbReference type="InterPro" id="IPR037483">
    <property type="entry name" value="YjjU-like"/>
</dbReference>
<dbReference type="AlphaFoldDB" id="A0A412G3S8"/>
<reference evidence="6 7" key="1">
    <citation type="submission" date="2018-08" db="EMBL/GenBank/DDBJ databases">
        <title>A genome reference for cultivated species of the human gut microbiota.</title>
        <authorList>
            <person name="Zou Y."/>
            <person name="Xue W."/>
            <person name="Luo G."/>
        </authorList>
    </citation>
    <scope>NUCLEOTIDE SEQUENCE [LARGE SCALE GENOMIC DNA]</scope>
    <source>
        <strain evidence="6 7">AF24-29</strain>
    </source>
</reference>
<dbReference type="RefSeq" id="WP_117894399.1">
    <property type="nucleotide sequence ID" value="NZ_CABJCV010000005.1"/>
</dbReference>
<dbReference type="GO" id="GO:0016042">
    <property type="term" value="P:lipid catabolic process"/>
    <property type="evidence" value="ECO:0007669"/>
    <property type="project" value="UniProtKB-UniRule"/>
</dbReference>
<dbReference type="InterPro" id="IPR050301">
    <property type="entry name" value="NTE"/>
</dbReference>
<evidence type="ECO:0000256" key="3">
    <source>
        <dbReference type="ARBA" id="ARBA00023098"/>
    </source>
</evidence>
<proteinExistence type="predicted"/>
<dbReference type="Gene3D" id="3.40.1090.10">
    <property type="entry name" value="Cytosolic phospholipase A2 catalytic domain"/>
    <property type="match status" value="2"/>
</dbReference>
<feature type="short sequence motif" description="GXGXXG" evidence="4">
    <location>
        <begin position="12"/>
        <end position="17"/>
    </location>
</feature>
<keyword evidence="1 4" id="KW-0378">Hydrolase</keyword>
<organism evidence="6 7">
    <name type="scientific">Holdemania filiformis</name>
    <dbReference type="NCBI Taxonomy" id="61171"/>
    <lineage>
        <taxon>Bacteria</taxon>
        <taxon>Bacillati</taxon>
        <taxon>Bacillota</taxon>
        <taxon>Erysipelotrichia</taxon>
        <taxon>Erysipelotrichales</taxon>
        <taxon>Erysipelotrichaceae</taxon>
        <taxon>Holdemania</taxon>
    </lineage>
</organism>
<feature type="active site" description="Proton acceptor" evidence="4">
    <location>
        <position position="161"/>
    </location>
</feature>
<name>A0A412G3S8_9FIRM</name>
<dbReference type="Pfam" id="PF19890">
    <property type="entry name" value="DUF6363"/>
    <property type="match status" value="1"/>
</dbReference>
<gene>
    <name evidence="6" type="ORF">DWY25_05465</name>
</gene>
<dbReference type="GO" id="GO:0016787">
    <property type="term" value="F:hydrolase activity"/>
    <property type="evidence" value="ECO:0007669"/>
    <property type="project" value="UniProtKB-UniRule"/>
</dbReference>
<dbReference type="CDD" id="cd07208">
    <property type="entry name" value="Pat_hypo_Ecoli_yjju_like"/>
    <property type="match status" value="1"/>
</dbReference>
<dbReference type="GeneID" id="83014853"/>
<keyword evidence="7" id="KW-1185">Reference proteome</keyword>
<dbReference type="Proteomes" id="UP000284178">
    <property type="component" value="Unassembled WGS sequence"/>
</dbReference>
<dbReference type="InterPro" id="IPR016035">
    <property type="entry name" value="Acyl_Trfase/lysoPLipase"/>
</dbReference>
<dbReference type="PROSITE" id="PS51635">
    <property type="entry name" value="PNPLA"/>
    <property type="match status" value="1"/>
</dbReference>